<feature type="disulfide bond" evidence="10">
    <location>
        <begin position="303"/>
        <end position="313"/>
    </location>
</feature>
<feature type="domain" description="VWFD" evidence="17">
    <location>
        <begin position="854"/>
        <end position="1040"/>
    </location>
</feature>
<feature type="domain" description="EGF-like" evidence="14">
    <location>
        <begin position="300"/>
        <end position="331"/>
    </location>
</feature>
<dbReference type="Gene3D" id="2.60.120.260">
    <property type="entry name" value="Galactose-binding domain-like"/>
    <property type="match status" value="2"/>
</dbReference>
<protein>
    <recommendedName>
        <fullName evidence="20">Hemocytin</fullName>
    </recommendedName>
</protein>
<dbReference type="PROSITE" id="PS00022">
    <property type="entry name" value="EGF_1"/>
    <property type="match status" value="2"/>
</dbReference>
<dbReference type="InterPro" id="IPR012111">
    <property type="entry name" value="Hml"/>
</dbReference>
<proteinExistence type="inferred from homology"/>
<dbReference type="GO" id="GO:0007399">
    <property type="term" value="P:nervous system development"/>
    <property type="evidence" value="ECO:0007669"/>
    <property type="project" value="UniProtKB-ARBA"/>
</dbReference>
<feature type="disulfide bond" evidence="10">
    <location>
        <begin position="225"/>
        <end position="234"/>
    </location>
</feature>
<dbReference type="eggNOG" id="KOG1216">
    <property type="taxonomic scope" value="Eukaryota"/>
</dbReference>
<dbReference type="SUPFAM" id="SSF57603">
    <property type="entry name" value="FnI-like domain"/>
    <property type="match status" value="1"/>
</dbReference>
<dbReference type="InterPro" id="IPR001846">
    <property type="entry name" value="VWF_type-D"/>
</dbReference>
<dbReference type="OrthoDB" id="6262482at2759"/>
<dbReference type="PROSITE" id="PS50026">
    <property type="entry name" value="EGF_3"/>
    <property type="match status" value="2"/>
</dbReference>
<feature type="domain" description="CTCK" evidence="12">
    <location>
        <begin position="3776"/>
        <end position="3836"/>
    </location>
</feature>
<evidence type="ECO:0000259" key="13">
    <source>
        <dbReference type="PROSITE" id="PS50022"/>
    </source>
</evidence>
<evidence type="ECO:0000256" key="3">
    <source>
        <dbReference type="ARBA" id="ARBA00009456"/>
    </source>
</evidence>
<evidence type="ECO:0000313" key="19">
    <source>
        <dbReference type="Proteomes" id="UP000007798"/>
    </source>
</evidence>
<dbReference type="PIRSF" id="PIRSF036569">
    <property type="entry name" value="Hml"/>
    <property type="match status" value="1"/>
</dbReference>
<evidence type="ECO:0000256" key="8">
    <source>
        <dbReference type="ARBA" id="ARBA00023180"/>
    </source>
</evidence>
<evidence type="ECO:0000256" key="11">
    <source>
        <dbReference type="SAM" id="SignalP"/>
    </source>
</evidence>
<dbReference type="InterPro" id="IPR014853">
    <property type="entry name" value="VWF/SSPO/ZAN-like_Cys-rich_dom"/>
</dbReference>
<feature type="signal peptide" evidence="11">
    <location>
        <begin position="1"/>
        <end position="20"/>
    </location>
</feature>
<dbReference type="SUPFAM" id="SSF57196">
    <property type="entry name" value="EGF/Laminin"/>
    <property type="match status" value="1"/>
</dbReference>
<keyword evidence="4" id="KW-0646">Protease inhibitor</keyword>
<dbReference type="InterPro" id="IPR050780">
    <property type="entry name" value="Mucin_vWF_Thrombospondin_sf"/>
</dbReference>
<feature type="domain" description="F5/8 type C" evidence="13">
    <location>
        <begin position="2078"/>
        <end position="2232"/>
    </location>
</feature>
<dbReference type="Pfam" id="PF01826">
    <property type="entry name" value="TIL"/>
    <property type="match status" value="2"/>
</dbReference>
<feature type="domain" description="EGF-like" evidence="14">
    <location>
        <begin position="204"/>
        <end position="235"/>
    </location>
</feature>
<dbReference type="EMBL" id="CH963847">
    <property type="protein sequence ID" value="EDW72620.2"/>
    <property type="molecule type" value="Genomic_DNA"/>
</dbReference>
<evidence type="ECO:0000259" key="14">
    <source>
        <dbReference type="PROSITE" id="PS50026"/>
    </source>
</evidence>
<dbReference type="SUPFAM" id="SSF49785">
    <property type="entry name" value="Galactose-binding domain-like"/>
    <property type="match status" value="2"/>
</dbReference>
<evidence type="ECO:0000256" key="6">
    <source>
        <dbReference type="ARBA" id="ARBA00022900"/>
    </source>
</evidence>
<feature type="disulfide bond" evidence="10">
    <location>
        <begin position="207"/>
        <end position="217"/>
    </location>
</feature>
<reference evidence="18 19" key="1">
    <citation type="journal article" date="2007" name="Nature">
        <title>Evolution of genes and genomes on the Drosophila phylogeny.</title>
        <authorList>
            <consortium name="Drosophila 12 Genomes Consortium"/>
            <person name="Clark A.G."/>
            <person name="Eisen M.B."/>
            <person name="Smith D.R."/>
            <person name="Bergman C.M."/>
            <person name="Oliver B."/>
            <person name="Markow T.A."/>
            <person name="Kaufman T.C."/>
            <person name="Kellis M."/>
            <person name="Gelbart W."/>
            <person name="Iyer V.N."/>
            <person name="Pollard D.A."/>
            <person name="Sackton T.B."/>
            <person name="Larracuente A.M."/>
            <person name="Singh N.D."/>
            <person name="Abad J.P."/>
            <person name="Abt D.N."/>
            <person name="Adryan B."/>
            <person name="Aguade M."/>
            <person name="Akashi H."/>
            <person name="Anderson W.W."/>
            <person name="Aquadro C.F."/>
            <person name="Ardell D.H."/>
            <person name="Arguello R."/>
            <person name="Artieri C.G."/>
            <person name="Barbash D.A."/>
            <person name="Barker D."/>
            <person name="Barsanti P."/>
            <person name="Batterham P."/>
            <person name="Batzoglou S."/>
            <person name="Begun D."/>
            <person name="Bhutkar A."/>
            <person name="Blanco E."/>
            <person name="Bosak S.A."/>
            <person name="Bradley R.K."/>
            <person name="Brand A.D."/>
            <person name="Brent M.R."/>
            <person name="Brooks A.N."/>
            <person name="Brown R.H."/>
            <person name="Butlin R.K."/>
            <person name="Caggese C."/>
            <person name="Calvi B.R."/>
            <person name="Bernardo de Carvalho A."/>
            <person name="Caspi A."/>
            <person name="Castrezana S."/>
            <person name="Celniker S.E."/>
            <person name="Chang J.L."/>
            <person name="Chapple C."/>
            <person name="Chatterji S."/>
            <person name="Chinwalla A."/>
            <person name="Civetta A."/>
            <person name="Clifton S.W."/>
            <person name="Comeron J.M."/>
            <person name="Costello J.C."/>
            <person name="Coyne J.A."/>
            <person name="Daub J."/>
            <person name="David R.G."/>
            <person name="Delcher A.L."/>
            <person name="Delehaunty K."/>
            <person name="Do C.B."/>
            <person name="Ebling H."/>
            <person name="Edwards K."/>
            <person name="Eickbush T."/>
            <person name="Evans J.D."/>
            <person name="Filipski A."/>
            <person name="Findeiss S."/>
            <person name="Freyhult E."/>
            <person name="Fulton L."/>
            <person name="Fulton R."/>
            <person name="Garcia A.C."/>
            <person name="Gardiner A."/>
            <person name="Garfield D.A."/>
            <person name="Garvin B.E."/>
            <person name="Gibson G."/>
            <person name="Gilbert D."/>
            <person name="Gnerre S."/>
            <person name="Godfrey J."/>
            <person name="Good R."/>
            <person name="Gotea V."/>
            <person name="Gravely B."/>
            <person name="Greenberg A.J."/>
            <person name="Griffiths-Jones S."/>
            <person name="Gross S."/>
            <person name="Guigo R."/>
            <person name="Gustafson E.A."/>
            <person name="Haerty W."/>
            <person name="Hahn M.W."/>
            <person name="Halligan D.L."/>
            <person name="Halpern A.L."/>
            <person name="Halter G.M."/>
            <person name="Han M.V."/>
            <person name="Heger A."/>
            <person name="Hillier L."/>
            <person name="Hinrichs A.S."/>
            <person name="Holmes I."/>
            <person name="Hoskins R.A."/>
            <person name="Hubisz M.J."/>
            <person name="Hultmark D."/>
            <person name="Huntley M.A."/>
            <person name="Jaffe D.B."/>
            <person name="Jagadeeshan S."/>
            <person name="Jeck W.R."/>
            <person name="Johnson J."/>
            <person name="Jones C.D."/>
            <person name="Jordan W.C."/>
            <person name="Karpen G.H."/>
            <person name="Kataoka E."/>
            <person name="Keightley P.D."/>
            <person name="Kheradpour P."/>
            <person name="Kirkness E.F."/>
            <person name="Koerich L.B."/>
            <person name="Kristiansen K."/>
            <person name="Kudrna D."/>
            <person name="Kulathinal R.J."/>
            <person name="Kumar S."/>
            <person name="Kwok R."/>
            <person name="Lander E."/>
            <person name="Langley C.H."/>
            <person name="Lapoint R."/>
            <person name="Lazzaro B.P."/>
            <person name="Lee S.J."/>
            <person name="Levesque L."/>
            <person name="Li R."/>
            <person name="Lin C.F."/>
            <person name="Lin M.F."/>
            <person name="Lindblad-Toh K."/>
            <person name="Llopart A."/>
            <person name="Long M."/>
            <person name="Low L."/>
            <person name="Lozovsky E."/>
            <person name="Lu J."/>
            <person name="Luo M."/>
            <person name="Machado C.A."/>
            <person name="Makalowski W."/>
            <person name="Marzo M."/>
            <person name="Matsuda M."/>
            <person name="Matzkin L."/>
            <person name="McAllister B."/>
            <person name="McBride C.S."/>
            <person name="McKernan B."/>
            <person name="McKernan K."/>
            <person name="Mendez-Lago M."/>
            <person name="Minx P."/>
            <person name="Mollenhauer M.U."/>
            <person name="Montooth K."/>
            <person name="Mount S.M."/>
            <person name="Mu X."/>
            <person name="Myers E."/>
            <person name="Negre B."/>
            <person name="Newfeld S."/>
            <person name="Nielsen R."/>
            <person name="Noor M.A."/>
            <person name="O'Grady P."/>
            <person name="Pachter L."/>
            <person name="Papaceit M."/>
            <person name="Parisi M.J."/>
            <person name="Parisi M."/>
            <person name="Parts L."/>
            <person name="Pedersen J.S."/>
            <person name="Pesole G."/>
            <person name="Phillippy A.M."/>
            <person name="Ponting C.P."/>
            <person name="Pop M."/>
            <person name="Porcelli D."/>
            <person name="Powell J.R."/>
            <person name="Prohaska S."/>
            <person name="Pruitt K."/>
            <person name="Puig M."/>
            <person name="Quesneville H."/>
            <person name="Ram K.R."/>
            <person name="Rand D."/>
            <person name="Rasmussen M.D."/>
            <person name="Reed L.K."/>
            <person name="Reenan R."/>
            <person name="Reily A."/>
            <person name="Remington K.A."/>
            <person name="Rieger T.T."/>
            <person name="Ritchie M.G."/>
            <person name="Robin C."/>
            <person name="Rogers Y.H."/>
            <person name="Rohde C."/>
            <person name="Rozas J."/>
            <person name="Rubenfield M.J."/>
            <person name="Ruiz A."/>
            <person name="Russo S."/>
            <person name="Salzberg S.L."/>
            <person name="Sanchez-Gracia A."/>
            <person name="Saranga D.J."/>
            <person name="Sato H."/>
            <person name="Schaeffer S.W."/>
            <person name="Schatz M.C."/>
            <person name="Schlenke T."/>
            <person name="Schwartz R."/>
            <person name="Segarra C."/>
            <person name="Singh R.S."/>
            <person name="Sirot L."/>
            <person name="Sirota M."/>
            <person name="Sisneros N.B."/>
            <person name="Smith C.D."/>
            <person name="Smith T.F."/>
            <person name="Spieth J."/>
            <person name="Stage D.E."/>
            <person name="Stark A."/>
            <person name="Stephan W."/>
            <person name="Strausberg R.L."/>
            <person name="Strempel S."/>
            <person name="Sturgill D."/>
            <person name="Sutton G."/>
            <person name="Sutton G.G."/>
            <person name="Tao W."/>
            <person name="Teichmann S."/>
            <person name="Tobari Y.N."/>
            <person name="Tomimura Y."/>
            <person name="Tsolas J.M."/>
            <person name="Valente V.L."/>
            <person name="Venter E."/>
            <person name="Venter J.C."/>
            <person name="Vicario S."/>
            <person name="Vieira F.G."/>
            <person name="Vilella A.J."/>
            <person name="Villasante A."/>
            <person name="Walenz B."/>
            <person name="Wang J."/>
            <person name="Wasserman M."/>
            <person name="Watts T."/>
            <person name="Wilson D."/>
            <person name="Wilson R.K."/>
            <person name="Wing R.A."/>
            <person name="Wolfner M.F."/>
            <person name="Wong A."/>
            <person name="Wong G.K."/>
            <person name="Wu C.I."/>
            <person name="Wu G."/>
            <person name="Yamamoto D."/>
            <person name="Yang H.P."/>
            <person name="Yang S.P."/>
            <person name="Yorke J.A."/>
            <person name="Yoshida K."/>
            <person name="Zdobnov E."/>
            <person name="Zhang P."/>
            <person name="Zhang Y."/>
            <person name="Zimin A.V."/>
            <person name="Baldwin J."/>
            <person name="Abdouelleil A."/>
            <person name="Abdulkadir J."/>
            <person name="Abebe A."/>
            <person name="Abera B."/>
            <person name="Abreu J."/>
            <person name="Acer S.C."/>
            <person name="Aftuck L."/>
            <person name="Alexander A."/>
            <person name="An P."/>
            <person name="Anderson E."/>
            <person name="Anderson S."/>
            <person name="Arachi H."/>
            <person name="Azer M."/>
            <person name="Bachantsang P."/>
            <person name="Barry A."/>
            <person name="Bayul T."/>
            <person name="Berlin A."/>
            <person name="Bessette D."/>
            <person name="Bloom T."/>
            <person name="Blye J."/>
            <person name="Boguslavskiy L."/>
            <person name="Bonnet C."/>
            <person name="Boukhgalter B."/>
            <person name="Bourzgui I."/>
            <person name="Brown A."/>
            <person name="Cahill P."/>
            <person name="Channer S."/>
            <person name="Cheshatsang Y."/>
            <person name="Chuda L."/>
            <person name="Citroen M."/>
            <person name="Collymore A."/>
            <person name="Cooke P."/>
            <person name="Costello M."/>
            <person name="D'Aco K."/>
            <person name="Daza R."/>
            <person name="De Haan G."/>
            <person name="DeGray S."/>
            <person name="DeMaso C."/>
            <person name="Dhargay N."/>
            <person name="Dooley K."/>
            <person name="Dooley E."/>
            <person name="Doricent M."/>
            <person name="Dorje P."/>
            <person name="Dorjee K."/>
            <person name="Dupes A."/>
            <person name="Elong R."/>
            <person name="Falk J."/>
            <person name="Farina A."/>
            <person name="Faro S."/>
            <person name="Ferguson D."/>
            <person name="Fisher S."/>
            <person name="Foley C.D."/>
            <person name="Franke A."/>
            <person name="Friedrich D."/>
            <person name="Gadbois L."/>
            <person name="Gearin G."/>
            <person name="Gearin C.R."/>
            <person name="Giannoukos G."/>
            <person name="Goode T."/>
            <person name="Graham J."/>
            <person name="Grandbois E."/>
            <person name="Grewal S."/>
            <person name="Gyaltsen K."/>
            <person name="Hafez N."/>
            <person name="Hagos B."/>
            <person name="Hall J."/>
            <person name="Henson C."/>
            <person name="Hollinger A."/>
            <person name="Honan T."/>
            <person name="Huard M.D."/>
            <person name="Hughes L."/>
            <person name="Hurhula B."/>
            <person name="Husby M.E."/>
            <person name="Kamat A."/>
            <person name="Kanga B."/>
            <person name="Kashin S."/>
            <person name="Khazanovich D."/>
            <person name="Kisner P."/>
            <person name="Lance K."/>
            <person name="Lara M."/>
            <person name="Lee W."/>
            <person name="Lennon N."/>
            <person name="Letendre F."/>
            <person name="LeVine R."/>
            <person name="Lipovsky A."/>
            <person name="Liu X."/>
            <person name="Liu J."/>
            <person name="Liu S."/>
            <person name="Lokyitsang T."/>
            <person name="Lokyitsang Y."/>
            <person name="Lubonja R."/>
            <person name="Lui A."/>
            <person name="MacDonald P."/>
            <person name="Magnisalis V."/>
            <person name="Maru K."/>
            <person name="Matthews C."/>
            <person name="McCusker W."/>
            <person name="McDonough S."/>
            <person name="Mehta T."/>
            <person name="Meldrim J."/>
            <person name="Meneus L."/>
            <person name="Mihai O."/>
            <person name="Mihalev A."/>
            <person name="Mihova T."/>
            <person name="Mittelman R."/>
            <person name="Mlenga V."/>
            <person name="Montmayeur A."/>
            <person name="Mulrain L."/>
            <person name="Navidi A."/>
            <person name="Naylor J."/>
            <person name="Negash T."/>
            <person name="Nguyen T."/>
            <person name="Nguyen N."/>
            <person name="Nicol R."/>
            <person name="Norbu C."/>
            <person name="Norbu N."/>
            <person name="Novod N."/>
            <person name="O'Neill B."/>
            <person name="Osman S."/>
            <person name="Markiewicz E."/>
            <person name="Oyono O.L."/>
            <person name="Patti C."/>
            <person name="Phunkhang P."/>
            <person name="Pierre F."/>
            <person name="Priest M."/>
            <person name="Raghuraman S."/>
            <person name="Rege F."/>
            <person name="Reyes R."/>
            <person name="Rise C."/>
            <person name="Rogov P."/>
            <person name="Ross K."/>
            <person name="Ryan E."/>
            <person name="Settipalli S."/>
            <person name="Shea T."/>
            <person name="Sherpa N."/>
            <person name="Shi L."/>
            <person name="Shih D."/>
            <person name="Sparrow T."/>
            <person name="Spaulding J."/>
            <person name="Stalker J."/>
            <person name="Stange-Thomann N."/>
            <person name="Stavropoulos S."/>
            <person name="Stone C."/>
            <person name="Strader C."/>
            <person name="Tesfaye S."/>
            <person name="Thomson T."/>
            <person name="Thoulutsang Y."/>
            <person name="Thoulutsang D."/>
            <person name="Topham K."/>
            <person name="Topping I."/>
            <person name="Tsamla T."/>
            <person name="Vassiliev H."/>
            <person name="Vo A."/>
            <person name="Wangchuk T."/>
            <person name="Wangdi T."/>
            <person name="Weiand M."/>
            <person name="Wilkinson J."/>
            <person name="Wilson A."/>
            <person name="Yadav S."/>
            <person name="Young G."/>
            <person name="Yu Q."/>
            <person name="Zembek L."/>
            <person name="Zhong D."/>
            <person name="Zimmer A."/>
            <person name="Zwirko Z."/>
            <person name="Jaffe D.B."/>
            <person name="Alvarez P."/>
            <person name="Brockman W."/>
            <person name="Butler J."/>
            <person name="Chin C."/>
            <person name="Gnerre S."/>
            <person name="Grabherr M."/>
            <person name="Kleber M."/>
            <person name="Mauceli E."/>
            <person name="MacCallum I."/>
        </authorList>
    </citation>
    <scope>NUCLEOTIDE SEQUENCE [LARGE SCALE GENOMIC DNA]</scope>
    <source>
        <strain evidence="19">Tucson 14030-0811.24</strain>
    </source>
</reference>
<feature type="domain" description="Chitin-binding type-2" evidence="16">
    <location>
        <begin position="1861"/>
        <end position="1928"/>
    </location>
</feature>
<dbReference type="SMART" id="SM00832">
    <property type="entry name" value="C8"/>
    <property type="match status" value="5"/>
</dbReference>
<dbReference type="GO" id="GO:0031012">
    <property type="term" value="C:extracellular matrix"/>
    <property type="evidence" value="ECO:0007669"/>
    <property type="project" value="TreeGrafter"/>
</dbReference>
<dbReference type="InParanoid" id="B4MNB1"/>
<evidence type="ECO:0000256" key="4">
    <source>
        <dbReference type="ARBA" id="ARBA00022690"/>
    </source>
</evidence>
<comment type="similarity">
    <text evidence="2">Belongs to the serine protease inhibitor-like (TIL domain-containing) family.</text>
</comment>
<evidence type="ECO:0000256" key="1">
    <source>
        <dbReference type="ARBA" id="ARBA00004239"/>
    </source>
</evidence>
<dbReference type="SMART" id="SM00494">
    <property type="entry name" value="ChtBD2"/>
    <property type="match status" value="1"/>
</dbReference>
<feature type="disulfide bond" evidence="10">
    <location>
        <begin position="321"/>
        <end position="330"/>
    </location>
</feature>
<dbReference type="SMART" id="SM00214">
    <property type="entry name" value="VWC"/>
    <property type="match status" value="5"/>
</dbReference>
<evidence type="ECO:0000256" key="5">
    <source>
        <dbReference type="ARBA" id="ARBA00022737"/>
    </source>
</evidence>
<dbReference type="InterPro" id="IPR002172">
    <property type="entry name" value="LDrepeatLR_classA_rpt"/>
</dbReference>
<evidence type="ECO:0000256" key="7">
    <source>
        <dbReference type="ARBA" id="ARBA00023157"/>
    </source>
</evidence>
<dbReference type="SMART" id="SM00192">
    <property type="entry name" value="LDLa"/>
    <property type="match status" value="1"/>
</dbReference>
<dbReference type="PANTHER" id="PTHR11339">
    <property type="entry name" value="EXTRACELLULAR MATRIX GLYCOPROTEIN RELATED"/>
    <property type="match status" value="1"/>
</dbReference>
<dbReference type="PROSITE" id="PS50068">
    <property type="entry name" value="LDLRA_2"/>
    <property type="match status" value="1"/>
</dbReference>
<dbReference type="GO" id="GO:0008061">
    <property type="term" value="F:chitin binding"/>
    <property type="evidence" value="ECO:0007669"/>
    <property type="project" value="InterPro"/>
</dbReference>
<dbReference type="SMART" id="SM00231">
    <property type="entry name" value="FA58C"/>
    <property type="match status" value="2"/>
</dbReference>
<evidence type="ECO:0000256" key="2">
    <source>
        <dbReference type="ARBA" id="ARBA00007611"/>
    </source>
</evidence>
<dbReference type="Proteomes" id="UP000007798">
    <property type="component" value="Unassembled WGS sequence"/>
</dbReference>
<feature type="chain" id="PRO_5006457968" description="Hemocytin" evidence="11">
    <location>
        <begin position="21"/>
        <end position="3861"/>
    </location>
</feature>
<dbReference type="GO" id="GO:0005615">
    <property type="term" value="C:extracellular space"/>
    <property type="evidence" value="ECO:0007669"/>
    <property type="project" value="TreeGrafter"/>
</dbReference>
<feature type="domain" description="VWFD" evidence="17">
    <location>
        <begin position="3048"/>
        <end position="3250"/>
    </location>
</feature>
<dbReference type="InterPro" id="IPR036508">
    <property type="entry name" value="Chitin-bd_dom_sf"/>
</dbReference>
<keyword evidence="6" id="KW-0722">Serine protease inhibitor</keyword>
<dbReference type="Gene3D" id="2.10.25.10">
    <property type="entry name" value="Laminin"/>
    <property type="match status" value="7"/>
</dbReference>
<dbReference type="Pfam" id="PF00094">
    <property type="entry name" value="VWD"/>
    <property type="match status" value="5"/>
</dbReference>
<dbReference type="PROSITE" id="PS51233">
    <property type="entry name" value="VWFD"/>
    <property type="match status" value="5"/>
</dbReference>
<dbReference type="InterPro" id="IPR000742">
    <property type="entry name" value="EGF"/>
</dbReference>
<dbReference type="FunCoup" id="B4MNB1">
    <property type="interactions" value="18"/>
</dbReference>
<dbReference type="InterPro" id="IPR008979">
    <property type="entry name" value="Galactose-bd-like_sf"/>
</dbReference>
<dbReference type="SUPFAM" id="SSF57625">
    <property type="entry name" value="Invertebrate chitin-binding proteins"/>
    <property type="match status" value="1"/>
</dbReference>
<evidence type="ECO:0008006" key="20">
    <source>
        <dbReference type="Google" id="ProtNLM"/>
    </source>
</evidence>
<organism evidence="18 19">
    <name type="scientific">Drosophila willistoni</name>
    <name type="common">Fruit fly</name>
    <dbReference type="NCBI Taxonomy" id="7260"/>
    <lineage>
        <taxon>Eukaryota</taxon>
        <taxon>Metazoa</taxon>
        <taxon>Ecdysozoa</taxon>
        <taxon>Arthropoda</taxon>
        <taxon>Hexapoda</taxon>
        <taxon>Insecta</taxon>
        <taxon>Pterygota</taxon>
        <taxon>Neoptera</taxon>
        <taxon>Endopterygota</taxon>
        <taxon>Diptera</taxon>
        <taxon>Brachycera</taxon>
        <taxon>Muscomorpha</taxon>
        <taxon>Ephydroidea</taxon>
        <taxon>Drosophilidae</taxon>
        <taxon>Drosophila</taxon>
        <taxon>Sophophora</taxon>
    </lineage>
</organism>
<dbReference type="SMR" id="B4MNB1"/>
<dbReference type="STRING" id="7260.B4MNB1"/>
<dbReference type="PANTHER" id="PTHR11339:SF386">
    <property type="entry name" value="HEMOLECTIN, ISOFORM A"/>
    <property type="match status" value="1"/>
</dbReference>
<dbReference type="PROSITE" id="PS50940">
    <property type="entry name" value="CHIT_BIND_II"/>
    <property type="match status" value="1"/>
</dbReference>
<dbReference type="SUPFAM" id="SSF57567">
    <property type="entry name" value="Serine protease inhibitors"/>
    <property type="match status" value="4"/>
</dbReference>
<feature type="domain" description="VWFC" evidence="15">
    <location>
        <begin position="3408"/>
        <end position="3476"/>
    </location>
</feature>
<dbReference type="Pfam" id="PF00754">
    <property type="entry name" value="F5_F8_type_C"/>
    <property type="match status" value="2"/>
</dbReference>
<dbReference type="GO" id="GO:0004867">
    <property type="term" value="F:serine-type endopeptidase inhibitor activity"/>
    <property type="evidence" value="ECO:0007669"/>
    <property type="project" value="UniProtKB-KW"/>
</dbReference>
<accession>B4MNB1</accession>
<feature type="domain" description="VWFD" evidence="17">
    <location>
        <begin position="1341"/>
        <end position="1524"/>
    </location>
</feature>
<dbReference type="Pfam" id="PF23244">
    <property type="entry name" value="VWF"/>
    <property type="match status" value="1"/>
</dbReference>
<keyword evidence="5" id="KW-0677">Repeat</keyword>
<evidence type="ECO:0000259" key="12">
    <source>
        <dbReference type="PROSITE" id="PS01225"/>
    </source>
</evidence>
<dbReference type="SMART" id="SM00181">
    <property type="entry name" value="EGF"/>
    <property type="match status" value="3"/>
</dbReference>
<keyword evidence="11" id="KW-0732">Signal</keyword>
<feature type="domain" description="VWFD" evidence="17">
    <location>
        <begin position="488"/>
        <end position="663"/>
    </location>
</feature>
<evidence type="ECO:0000256" key="9">
    <source>
        <dbReference type="PROSITE-ProRule" id="PRU00039"/>
    </source>
</evidence>
<dbReference type="InterPro" id="IPR006207">
    <property type="entry name" value="Cys_knot_C"/>
</dbReference>
<dbReference type="Pfam" id="PF08742">
    <property type="entry name" value="C8"/>
    <property type="match status" value="5"/>
</dbReference>
<evidence type="ECO:0000313" key="18">
    <source>
        <dbReference type="EMBL" id="EDW72620.2"/>
    </source>
</evidence>
<dbReference type="SMART" id="SM00216">
    <property type="entry name" value="VWD"/>
    <property type="match status" value="5"/>
</dbReference>
<keyword evidence="8" id="KW-0325">Glycoprotein</keyword>
<dbReference type="SMART" id="SM00215">
    <property type="entry name" value="VWC_out"/>
    <property type="match status" value="3"/>
</dbReference>
<dbReference type="PROSITE" id="PS01225">
    <property type="entry name" value="CTCK_2"/>
    <property type="match status" value="1"/>
</dbReference>
<dbReference type="FunFam" id="2.10.25.10:FF:000055">
    <property type="entry name" value="alpha-tectorin isoform X1"/>
    <property type="match status" value="1"/>
</dbReference>
<feature type="domain" description="F5/8 type C" evidence="13">
    <location>
        <begin position="2267"/>
        <end position="2413"/>
    </location>
</feature>
<dbReference type="InterPro" id="IPR002919">
    <property type="entry name" value="TIL_dom"/>
</dbReference>
<dbReference type="InterPro" id="IPR036084">
    <property type="entry name" value="Ser_inhib-like_sf"/>
</dbReference>
<feature type="disulfide bond" evidence="9">
    <location>
        <begin position="3776"/>
        <end position="3830"/>
    </location>
</feature>
<dbReference type="InterPro" id="IPR002557">
    <property type="entry name" value="Chitin-bd_dom"/>
</dbReference>
<comment type="caution">
    <text evidence="10">Lacks conserved residue(s) required for the propagation of feature annotation.</text>
</comment>
<dbReference type="CDD" id="cd19941">
    <property type="entry name" value="TIL"/>
    <property type="match status" value="7"/>
</dbReference>
<name>B4MNB1_DROWI</name>
<feature type="disulfide bond" evidence="9">
    <location>
        <begin position="3780"/>
        <end position="3832"/>
    </location>
</feature>
<dbReference type="CDD" id="cd00057">
    <property type="entry name" value="FA58C"/>
    <property type="match status" value="2"/>
</dbReference>
<sequence>MANKLIYFSLWLLMLGHIWAENGDIVMTDDEDEDINPLAQAIPDADDKANERDERHISFKLHSAPAVSARYTYGGGYGGNQQQQQQIVQTGGGSYGGSYGLGYGGGLKTSVIGGIKSTLGLIGLTKGNQGNFYGNSAQFLAAYGKCAAIQLPPNVYSECHSGRCKVFCPDGYSFAQDTKQLDMFCSNDGWIVANSVFTKVPPCQAQCLPPCQNNGICLSAGICQCPENYSGPLCQHKKSVCAAKPPVPKNSKVSCMNNLCHAECMRGFQFPDGSGITNIECRNGQWIHSKSGLAKPPDCGPTCAPACQNGGQCISFNVCQCSQRYRGNHCQYNIGSCNVTNTNFNGNYKCAYDQEEARCTFSCPQVPGLKVEGRLDIEYKCSYQHSQYLPQPLPKCIFPPGYTIRKGSTSQKITQQAGHVYHGSFSGEMVSELRTQRETILALLAKYRDLERRSEWWSSEETVVTSGSYSLYQSSDLDITIDNTPKPALCTTWGGINMKTFDGLVFKAPLSCSHTLITDKVSGTFDIILKACPYGSGYGCAHTLKVYWQSVQYTFENLNGTIQLVTPTKKLPMPVQVMGMKVMPVAQHVQIDLESIGLKLDWDHHQYVAVHAGPQMWGKVGGLCGSLDGDHRNDFVSKTGKKLETVKAFTDAWRVEDRSEMCRVENGAELDFGLESCEQNKLQKAVSVCERLLANEKLSDCIKPFNYDALIRTCMADYCNCPNRDHPESCNCDALAMLAKECAFKGIKMEHGWRNLELCPISCGFGRVYRACGPDVEPTCDSDLAIIPTKDKCNEGCFCPEGTVQYKDACITRELCPCTLRGKEFKPEATIKKNCNTCTCKNGQWKCTDDKCGARCGAIGDPHYQTFDGKRFDFMGKCSYYLLKTENMSVEAENVACSGALSEALNLAAPDDPSCTKSVTIRFTLRDGSPAVIKLDQGLTTIVNDKPIAKLPKMLGLGEVLIRRASSTFLTVEFAGGIRIWWDGVSRVYIDAPPSWRGQTKGLCGTFNSNTQDDFLTPEGDVETAIEPFADKWRTKDTCQFPAETHQGPHPCTLNPERKAQAEKHCNWLLQDIFQDCHFMVEPEQFYEDCLYDTCACKSDLDKCFCPILSAYGTECMRQGVKTGWRMTVKDCAVKCPLGQVFDECGDGCALTCDDLPSKGSCNRECVEGCRCPHGEYINDQGVCVPKQRCQCTFDGMTFRPGYKEVRPGEKFLDLCTCTDGIWDCQDAETGDKDKYPPSSELRSKCSKQPFAEFTKCAPKEPKTCKNMDKYVADSSDCLPGCVCLEGYVYDISRQSCVLPTNCSCHHAGKSYDDGEKIKEDCNVCHCQAGNWKCSENGCESTCSVWGDSHFTTFDGQDFDFQGACDYVLAKGVFDNGDGFSITIQNVLCGSMGVTCSKSLEISLTGHAQESLLLSKDSAYSVDPNKSAIKKLRDSVNSKGHAAFHIYKAGVFVVVEVIPLKLQVKWDEGTRVYVKLGNEWRHKVSGLCGNYNGNGLDDMQTPSLGLETSAMLFGHSWKLQPHCAAPVAPIDACKQHPERETWAQLKCGALKSELFKPCHSEVPLERYWKRCIFDTCACDQGGDCECLCTAVAAYADACAQKGINIRWRSQHFCPMQCDPHCSDYKACTPACAVETCDNFLDQGIAERMCNRENCLEGCHVKPCEDGYIYSNDTFKECVPKAECKPVCMIKEGKTYYEGDITFIDDCATCRCSKRKEICSGVKCAAAPLPPLAPIVEGTTLPPVLATQNQTKCVRGWTRWCDKDKDNSDKSVRLNDEEKVPRYDRMENIYGTCLKEFMTKVECRVKETHEPPEQMDENVVCNLEEGLRCIGKCHDYELRAFCQCDEEPLEPAPKPTEKPQIGMTCDAGIVEYKDYPGDCHKFLHCQPKGVDGGWIYVEKTCGEFMMFNPTIFICDHIATVQELKPTCGGKKPQPLEPLEPIKQCPDDKMWSDCANQCEHSCHYYGSILKKRGLCQPGEHCKPGCVDKLRPDCPKIGKYWRDEDTCVHADECPCMDKTEHYVQPHKPVVAEFEICQCIDNAFNCVPNKPEPVTLPPLPEVELITLLPPLIPVTHTPPLKCAPQRLIPKIENGPHSLPDSIFNASSKLAPEHGPHMARLHRGNHPKGSWSPNINDQMQYLELNFGKPEPFYGVIMAGSPVFDNYVTLFKILHSHDGVAYHYLVDETEKPQMFNGPLDSRAPVQTLFKIPIEASSLRIYPLKWHGSIAMRVELLICSEEELPHLPDLPLPAPPYVPVTSTEHPAALIEQECIDLMGVDEGKMYEQQIQSSSLWQSSRKPQLLEQLKLSTPQAWRPLTNTANEFIEFDFLEPRNISGFITKGGPDGWVTGYKVMFSKKKPTWNTILSASGQPRIFEANVDADTERKHHFKKPILTQYLKLVPAKWEKNINMRIEPLGCFKPYPEIARQIIPETKEPTKCNICDDIQAPPSPAGSTECPCKDQQLFWDGNTCVQHNLCPCVENYVSYPIGNKFENAACEECVCVLGGHKNCKPKKCPPCQGGGNLRPVITSDCRCKCEPCPKEQKLCPSSGDCIPEVLWCNGVQDCADDEDATCRDSFAVKPEPEKNKSESEVITCPAPVCPPQMKLKIIEKKARKMSKIFTFSKQISILDDGETITKTKYVSSKEQILAMPSTGLELLDYQRDEECDEFTCVPIPKIDKNETFTCPEPKCPDKYDVELDLSTAKAGDCLKYTCVLRPNKDDVCEISGKSFTTFDGTLFKYGPCSHILARDIHNGSWSISVHQQCTDETRKVCHRVITIKDIQAGKELVLLPQLKLKFNGFDFTVEQLSNSPICKASFVVSQPGKTLLAVSTKYGFWVQLDDIGIVKVGISSKFLRTVDGLCGYYNGNARDDKRTPDGQILANTEKFGDSWYDQRIPKEQCGDLKCSRAMQAKALQLCNIINHPTFARCHKSVNYKQFSNNYCLEAACDCLNANNGDPTACKCNILESFVKKCLSVNPLAQLSNWRAVVQCEISCPSNSVHSDCYKRRCEPSCDNLHADECPILPDACFPGCYCPEGTVRKGPQCVPIAECKDCVCNAMGGSKYMTYDRKSFSFNGNCTYLLSRDVILPGVHTFQVYVSMDNCQKLGQTSPVEGGSCAKSLHILNGDHVIHVQRVANKPKALQVLVDGFEVKQLPYKDSWITLRQVEGKELKLSLTESHVELSASLEKLIFSLGVPSIKYGSKMEGLCGDCNGNANNDLQRNPAAKRSKPGVEIDVIESWQADEPKLGLQDALECLSENVPKDHCIPLAPEKDPCLQFYNAELFGKCPLVVDPVAYVSSCQQDICKPGNTQQGVCVSLAAYAKECNQHGICTNWRRPQLCPYECPSDMVYQPCGCAKNCDTVKALTEYDAVNLKDQAVFHTVKSDEMCLSSERFEGCFCPPGQVMDGGKCIPEAACTKCEDALHLPGDQWQKDKCTDCQCDAKGKTSCVVKKCQVEENICAEGYQPQKIVTEEECCPRYRCVPEPKEPHKLCLAPLMPICGPGQFKKQKNDVNGCPQYICECKPKDECEELKPPRELLPGEQLIKIEEGCCPSQKIVCKIDQCPPAPKSCKERFYELKTKHDIDDCCPTYKCVPPKHLCIVQYEIDESTQFTKQIGDKWLHPKDVCRHEVCSYGPEGTAQISFTSEQCNTACEPGFTYQKVDNKCCGECVQTACVFEGKLYAADAQWKSIDNCTHYACLKKDKQLLVSSSKEICPDVSKCLTHLLYLDGCCKRCKVEPLIEDKSTCLPVSLAESQTKELLKFPKSGHGVCINAEPIKGFTDCVGACNSGSKYNTLTDMHEKFCTCCSIKSYQPISVKMICEDGHTYVQRHEVPSNCGCSPCAENSDSMIDVRMQPDVQSPLLKLLGQ</sequence>
<keyword evidence="7 10" id="KW-1015">Disulfide bond</keyword>
<comment type="subcellular location">
    <subcellularLocation>
        <location evidence="1">Secreted</location>
        <location evidence="1">Extracellular space</location>
    </subcellularLocation>
</comment>
<keyword evidence="10" id="KW-0245">EGF-like domain</keyword>
<dbReference type="PROSITE" id="PS01208">
    <property type="entry name" value="VWFC_1"/>
    <property type="match status" value="1"/>
</dbReference>
<evidence type="ECO:0000259" key="16">
    <source>
        <dbReference type="PROSITE" id="PS50940"/>
    </source>
</evidence>
<feature type="domain" description="VWFD" evidence="17">
    <location>
        <begin position="2716"/>
        <end position="2896"/>
    </location>
</feature>
<dbReference type="InterPro" id="IPR000421">
    <property type="entry name" value="FA58C"/>
</dbReference>
<dbReference type="PROSITE" id="PS50184">
    <property type="entry name" value="VWFC_2"/>
    <property type="match status" value="1"/>
</dbReference>
<dbReference type="PROSITE" id="PS01185">
    <property type="entry name" value="CTCK_1"/>
    <property type="match status" value="1"/>
</dbReference>
<keyword evidence="19" id="KW-1185">Reference proteome</keyword>
<dbReference type="HOGENOM" id="CLU_000204_0_0_1"/>
<gene>
    <name evidence="18" type="primary">Dwil\GK17098</name>
    <name evidence="18" type="ORF">Dwil_GK17098</name>
</gene>
<dbReference type="PROSITE" id="PS01286">
    <property type="entry name" value="FA58C_2"/>
    <property type="match status" value="1"/>
</dbReference>
<evidence type="ECO:0000259" key="15">
    <source>
        <dbReference type="PROSITE" id="PS50184"/>
    </source>
</evidence>
<dbReference type="InterPro" id="IPR001007">
    <property type="entry name" value="VWF_dom"/>
</dbReference>
<dbReference type="SMART" id="SM00041">
    <property type="entry name" value="CT"/>
    <property type="match status" value="1"/>
</dbReference>
<dbReference type="PROSITE" id="PS50022">
    <property type="entry name" value="FA58C_3"/>
    <property type="match status" value="2"/>
</dbReference>
<evidence type="ECO:0000256" key="10">
    <source>
        <dbReference type="PROSITE-ProRule" id="PRU00076"/>
    </source>
</evidence>
<comment type="similarity">
    <text evidence="3">Belongs to the thrombospondin family.</text>
</comment>
<evidence type="ECO:0000259" key="17">
    <source>
        <dbReference type="PROSITE" id="PS51233"/>
    </source>
</evidence>